<gene>
    <name evidence="1" type="ORF">PM001_LOCUS30658</name>
</gene>
<evidence type="ECO:0000313" key="2">
    <source>
        <dbReference type="Proteomes" id="UP001162060"/>
    </source>
</evidence>
<name>A0AAV1VIG1_9STRA</name>
<dbReference type="Proteomes" id="UP001162060">
    <property type="component" value="Unassembled WGS sequence"/>
</dbReference>
<organism evidence="1 2">
    <name type="scientific">Peronospora matthiolae</name>
    <dbReference type="NCBI Taxonomy" id="2874970"/>
    <lineage>
        <taxon>Eukaryota</taxon>
        <taxon>Sar</taxon>
        <taxon>Stramenopiles</taxon>
        <taxon>Oomycota</taxon>
        <taxon>Peronosporomycetes</taxon>
        <taxon>Peronosporales</taxon>
        <taxon>Peronosporaceae</taxon>
        <taxon>Peronospora</taxon>
    </lineage>
</organism>
<proteinExistence type="predicted"/>
<protein>
    <submittedName>
        <fullName evidence="1">Uncharacterized protein</fullName>
    </submittedName>
</protein>
<evidence type="ECO:0000313" key="1">
    <source>
        <dbReference type="EMBL" id="CAK7945508.1"/>
    </source>
</evidence>
<accession>A0AAV1VIG1</accession>
<reference evidence="1" key="1">
    <citation type="submission" date="2024-01" db="EMBL/GenBank/DDBJ databases">
        <authorList>
            <person name="Webb A."/>
        </authorList>
    </citation>
    <scope>NUCLEOTIDE SEQUENCE</scope>
    <source>
        <strain evidence="1">Pm1</strain>
    </source>
</reference>
<sequence>MRRHPTFYIGRLLPYYQYEPVSRGENTSAVESRDHLRVFPFPRAILVDYRRDLFTQFSDVSTSYSHLITKRTSRTFVLKLRERKRGTAVRTIVR</sequence>
<comment type="caution">
    <text evidence="1">The sequence shown here is derived from an EMBL/GenBank/DDBJ whole genome shotgun (WGS) entry which is preliminary data.</text>
</comment>
<dbReference type="AlphaFoldDB" id="A0AAV1VIG1"/>
<dbReference type="EMBL" id="CAKLBY020000331">
    <property type="protein sequence ID" value="CAK7945508.1"/>
    <property type="molecule type" value="Genomic_DNA"/>
</dbReference>